<dbReference type="EMBL" id="SRLO01000091">
    <property type="protein sequence ID" value="TNN76609.1"/>
    <property type="molecule type" value="Genomic_DNA"/>
</dbReference>
<reference evidence="2 3" key="1">
    <citation type="submission" date="2019-03" db="EMBL/GenBank/DDBJ databases">
        <title>First draft genome of Liparis tanakae, snailfish: a comprehensive survey of snailfish specific genes.</title>
        <authorList>
            <person name="Kim W."/>
            <person name="Song I."/>
            <person name="Jeong J.-H."/>
            <person name="Kim D."/>
            <person name="Kim S."/>
            <person name="Ryu S."/>
            <person name="Song J.Y."/>
            <person name="Lee S.K."/>
        </authorList>
    </citation>
    <scope>NUCLEOTIDE SEQUENCE [LARGE SCALE GENOMIC DNA]</scope>
    <source>
        <tissue evidence="2">Muscle</tissue>
    </source>
</reference>
<protein>
    <submittedName>
        <fullName evidence="2">Uncharacterized protein</fullName>
    </submittedName>
</protein>
<dbReference type="AlphaFoldDB" id="A0A4Z2IEX7"/>
<dbReference type="Proteomes" id="UP000314294">
    <property type="component" value="Unassembled WGS sequence"/>
</dbReference>
<evidence type="ECO:0000313" key="3">
    <source>
        <dbReference type="Proteomes" id="UP000314294"/>
    </source>
</evidence>
<keyword evidence="3" id="KW-1185">Reference proteome</keyword>
<feature type="region of interest" description="Disordered" evidence="1">
    <location>
        <begin position="144"/>
        <end position="175"/>
    </location>
</feature>
<comment type="caution">
    <text evidence="2">The sequence shown here is derived from an EMBL/GenBank/DDBJ whole genome shotgun (WGS) entry which is preliminary data.</text>
</comment>
<feature type="region of interest" description="Disordered" evidence="1">
    <location>
        <begin position="380"/>
        <end position="406"/>
    </location>
</feature>
<name>A0A4Z2IEX7_9TELE</name>
<gene>
    <name evidence="2" type="ORF">EYF80_013061</name>
</gene>
<evidence type="ECO:0000313" key="2">
    <source>
        <dbReference type="EMBL" id="TNN76609.1"/>
    </source>
</evidence>
<accession>A0A4Z2IEX7</accession>
<sequence>MRRRFTANPAMSMANGRCGSNTVFQPYTLPKLQTVRVVIVCKVDNPRLAAVYAESLPEPPQGQVPLYGPPRYSRVPSVPAYFIVPGRLHVQVGVVESRLLEETADQRGPPLGVLHQEPVQVGHVQQGVGQTCQLCLLHRPAVSGSDDVDGGQDESLHETHPPPVNHNALDSASQSPNVHIQTLEDFYLHNLHKPGERCVELETAGSSKMASKMLSNNTKDHALCSTSNLSALALTPQTVSRLNPRYSRAAPPGRTHLLSNVHLLNTDPAKQEKSLRIQRTLSPCHAHFKRDDRSEEAGEVQTLTVDSSSTSLRVAFSFSSAAASSASELMRFHEINTLLRCGEASLDGARMSGIRSGAAQTEMMREERAFHLAKLAQMEEQGELSGLGPERQERGQDLVEQEEESNRMKSKLKMLLQGCKALETGGVPVVTC</sequence>
<organism evidence="2 3">
    <name type="scientific">Liparis tanakae</name>
    <name type="common">Tanaka's snailfish</name>
    <dbReference type="NCBI Taxonomy" id="230148"/>
    <lineage>
        <taxon>Eukaryota</taxon>
        <taxon>Metazoa</taxon>
        <taxon>Chordata</taxon>
        <taxon>Craniata</taxon>
        <taxon>Vertebrata</taxon>
        <taxon>Euteleostomi</taxon>
        <taxon>Actinopterygii</taxon>
        <taxon>Neopterygii</taxon>
        <taxon>Teleostei</taxon>
        <taxon>Neoteleostei</taxon>
        <taxon>Acanthomorphata</taxon>
        <taxon>Eupercaria</taxon>
        <taxon>Perciformes</taxon>
        <taxon>Cottioidei</taxon>
        <taxon>Cottales</taxon>
        <taxon>Liparidae</taxon>
        <taxon>Liparis</taxon>
    </lineage>
</organism>
<evidence type="ECO:0000256" key="1">
    <source>
        <dbReference type="SAM" id="MobiDB-lite"/>
    </source>
</evidence>
<proteinExistence type="predicted"/>